<dbReference type="AlphaFoldDB" id="A0A914YBD7"/>
<feature type="chain" id="PRO_5037617159" evidence="2">
    <location>
        <begin position="19"/>
        <end position="311"/>
    </location>
</feature>
<feature type="compositionally biased region" description="Low complexity" evidence="1">
    <location>
        <begin position="90"/>
        <end position="106"/>
    </location>
</feature>
<evidence type="ECO:0000313" key="4">
    <source>
        <dbReference type="WBParaSite" id="PSU_v2.g16077.t1"/>
    </source>
</evidence>
<evidence type="ECO:0000256" key="2">
    <source>
        <dbReference type="SAM" id="SignalP"/>
    </source>
</evidence>
<feature type="region of interest" description="Disordered" evidence="1">
    <location>
        <begin position="261"/>
        <end position="311"/>
    </location>
</feature>
<feature type="region of interest" description="Disordered" evidence="1">
    <location>
        <begin position="43"/>
        <end position="129"/>
    </location>
</feature>
<proteinExistence type="predicted"/>
<name>A0A914YBD7_9BILA</name>
<protein>
    <submittedName>
        <fullName evidence="4">Uncharacterized protein</fullName>
    </submittedName>
</protein>
<dbReference type="Proteomes" id="UP000887577">
    <property type="component" value="Unplaced"/>
</dbReference>
<reference evidence="4" key="1">
    <citation type="submission" date="2022-11" db="UniProtKB">
        <authorList>
            <consortium name="WormBaseParasite"/>
        </authorList>
    </citation>
    <scope>IDENTIFICATION</scope>
</reference>
<evidence type="ECO:0000313" key="3">
    <source>
        <dbReference type="Proteomes" id="UP000887577"/>
    </source>
</evidence>
<accession>A0A914YBD7</accession>
<feature type="signal peptide" evidence="2">
    <location>
        <begin position="1"/>
        <end position="18"/>
    </location>
</feature>
<keyword evidence="2" id="KW-0732">Signal</keyword>
<keyword evidence="3" id="KW-1185">Reference proteome</keyword>
<dbReference type="WBParaSite" id="PSU_v2.g16077.t1">
    <property type="protein sequence ID" value="PSU_v2.g16077.t1"/>
    <property type="gene ID" value="PSU_v2.g16077"/>
</dbReference>
<sequence length="311" mass="32854">MPWRSAICRVWVLHTGHSIGVAPVGLASTGLPARARLHAAQHTAASPRRKYVHDSAAPPACRRTPVAGPAGRWPGPEPARYRRSRRDSDSCPARALRRQPAGQRTGRAGGTAAGRAAAAPRHGSVGQPRAVRQRLGRTVVGAAGQPALLAGTGAARYSEHGADRAGCHDAGRAVPAGRGSAVPWPGFRAAGEDRARSVAAARAAAGTAVRHGALARLRRVRWRRHGTVHWRGDRAGRLHLRLARPPRRPHPVVWPGPACFDEPGLERVQPRRRGRTGLAGHQPAHRHRAAGGRGTGLARATSAPDTPVTPT</sequence>
<evidence type="ECO:0000256" key="1">
    <source>
        <dbReference type="SAM" id="MobiDB-lite"/>
    </source>
</evidence>
<organism evidence="3 4">
    <name type="scientific">Panagrolaimus superbus</name>
    <dbReference type="NCBI Taxonomy" id="310955"/>
    <lineage>
        <taxon>Eukaryota</taxon>
        <taxon>Metazoa</taxon>
        <taxon>Ecdysozoa</taxon>
        <taxon>Nematoda</taxon>
        <taxon>Chromadorea</taxon>
        <taxon>Rhabditida</taxon>
        <taxon>Tylenchina</taxon>
        <taxon>Panagrolaimomorpha</taxon>
        <taxon>Panagrolaimoidea</taxon>
        <taxon>Panagrolaimidae</taxon>
        <taxon>Panagrolaimus</taxon>
    </lineage>
</organism>